<protein>
    <submittedName>
        <fullName evidence="1">Uncharacterized protein</fullName>
    </submittedName>
</protein>
<accession>D4TZH7</accession>
<sequence length="40" mass="4574">MREIRRHIAPTCVVRSRASMSKAASLLNNHTARRWQNAAI</sequence>
<dbReference type="EMBL" id="ACYT02000038">
    <property type="protein sequence ID" value="EFF79724.1"/>
    <property type="molecule type" value="Genomic_DNA"/>
</dbReference>
<dbReference type="Proteomes" id="UP000003150">
    <property type="component" value="Unassembled WGS sequence"/>
</dbReference>
<dbReference type="HOGENOM" id="CLU_3283610_0_0_11"/>
<dbReference type="AlphaFoldDB" id="D4TZH7"/>
<gene>
    <name evidence="1" type="ORF">HMPREF0970_01358</name>
</gene>
<organism evidence="1 2">
    <name type="scientific">Schaalia odontolytica F0309</name>
    <dbReference type="NCBI Taxonomy" id="649742"/>
    <lineage>
        <taxon>Bacteria</taxon>
        <taxon>Bacillati</taxon>
        <taxon>Actinomycetota</taxon>
        <taxon>Actinomycetes</taxon>
        <taxon>Actinomycetales</taxon>
        <taxon>Actinomycetaceae</taxon>
        <taxon>Schaalia</taxon>
    </lineage>
</organism>
<evidence type="ECO:0000313" key="2">
    <source>
        <dbReference type="Proteomes" id="UP000003150"/>
    </source>
</evidence>
<comment type="caution">
    <text evidence="1">The sequence shown here is derived from an EMBL/GenBank/DDBJ whole genome shotgun (WGS) entry which is preliminary data.</text>
</comment>
<name>D4TZH7_9ACTO</name>
<proteinExistence type="predicted"/>
<reference evidence="1 2" key="1">
    <citation type="submission" date="2009-10" db="EMBL/GenBank/DDBJ databases">
        <authorList>
            <person name="Weinstock G."/>
            <person name="Sodergren E."/>
            <person name="Clifton S."/>
            <person name="Fulton L."/>
            <person name="Fulton B."/>
            <person name="Courtney L."/>
            <person name="Fronick C."/>
            <person name="Harrison M."/>
            <person name="Strong C."/>
            <person name="Farmer C."/>
            <person name="Delahaunty K."/>
            <person name="Markovic C."/>
            <person name="Hall O."/>
            <person name="Minx P."/>
            <person name="Tomlinson C."/>
            <person name="Mitreva M."/>
            <person name="Nelson J."/>
            <person name="Hou S."/>
            <person name="Wollam A."/>
            <person name="Pepin K.H."/>
            <person name="Johnson M."/>
            <person name="Bhonagiri V."/>
            <person name="Nash W.E."/>
            <person name="Warren W."/>
            <person name="Chinwalla A."/>
            <person name="Mardis E.R."/>
            <person name="Wilson R.K."/>
        </authorList>
    </citation>
    <scope>NUCLEOTIDE SEQUENCE [LARGE SCALE GENOMIC DNA]</scope>
    <source>
        <strain evidence="1 2">F0309</strain>
    </source>
</reference>
<evidence type="ECO:0000313" key="1">
    <source>
        <dbReference type="EMBL" id="EFF79724.1"/>
    </source>
</evidence>